<reference evidence="2" key="1">
    <citation type="journal article" date="2019" name="Int. J. Syst. Evol. Microbiol.">
        <title>The Global Catalogue of Microorganisms (GCM) 10K type strain sequencing project: providing services to taxonomists for standard genome sequencing and annotation.</title>
        <authorList>
            <consortium name="The Broad Institute Genomics Platform"/>
            <consortium name="The Broad Institute Genome Sequencing Center for Infectious Disease"/>
            <person name="Wu L."/>
            <person name="Ma J."/>
        </authorList>
    </citation>
    <scope>NUCLEOTIDE SEQUENCE [LARGE SCALE GENOMIC DNA]</scope>
    <source>
        <strain evidence="2">CGMCC-1.15741</strain>
    </source>
</reference>
<sequence>MTFPTKTRNPETSRGELHTLAPAPHVDALLRILEDTDRALEPLMLRGMDGRTAAVLREIEKTGAIALTVEGDDIWVDVIDRKKALSVIDKLIARLT</sequence>
<accession>A0ABW1S6D5</accession>
<name>A0ABW1S6D5_9PROT</name>
<protein>
    <submittedName>
        <fullName evidence="1">Uncharacterized protein</fullName>
    </submittedName>
</protein>
<gene>
    <name evidence="1" type="ORF">ACFQDM_03530</name>
</gene>
<dbReference type="EMBL" id="JBHSSW010000004">
    <property type="protein sequence ID" value="MFC6197130.1"/>
    <property type="molecule type" value="Genomic_DNA"/>
</dbReference>
<dbReference type="Proteomes" id="UP001596303">
    <property type="component" value="Unassembled WGS sequence"/>
</dbReference>
<comment type="caution">
    <text evidence="1">The sequence shown here is derived from an EMBL/GenBank/DDBJ whole genome shotgun (WGS) entry which is preliminary data.</text>
</comment>
<organism evidence="1 2">
    <name type="scientific">Ponticaulis profundi</name>
    <dbReference type="NCBI Taxonomy" id="2665222"/>
    <lineage>
        <taxon>Bacteria</taxon>
        <taxon>Pseudomonadati</taxon>
        <taxon>Pseudomonadota</taxon>
        <taxon>Alphaproteobacteria</taxon>
        <taxon>Hyphomonadales</taxon>
        <taxon>Hyphomonadaceae</taxon>
        <taxon>Ponticaulis</taxon>
    </lineage>
</organism>
<proteinExistence type="predicted"/>
<dbReference type="RefSeq" id="WP_377375561.1">
    <property type="nucleotide sequence ID" value="NZ_JBHSSW010000004.1"/>
</dbReference>
<keyword evidence="2" id="KW-1185">Reference proteome</keyword>
<evidence type="ECO:0000313" key="1">
    <source>
        <dbReference type="EMBL" id="MFC6197130.1"/>
    </source>
</evidence>
<evidence type="ECO:0000313" key="2">
    <source>
        <dbReference type="Proteomes" id="UP001596303"/>
    </source>
</evidence>